<evidence type="ECO:0000256" key="6">
    <source>
        <dbReference type="SAM" id="Phobius"/>
    </source>
</evidence>
<evidence type="ECO:0000256" key="4">
    <source>
        <dbReference type="ARBA" id="ARBA00022989"/>
    </source>
</evidence>
<feature type="transmembrane region" description="Helical" evidence="6">
    <location>
        <begin position="209"/>
        <end position="231"/>
    </location>
</feature>
<gene>
    <name evidence="8" type="ORF">AU255_06575</name>
</gene>
<reference evidence="8 9" key="1">
    <citation type="submission" date="2015-12" db="EMBL/GenBank/DDBJ databases">
        <authorList>
            <person name="Shamseldin A."/>
            <person name="Moawad H."/>
            <person name="Abd El-Rahim W.M."/>
            <person name="Sadowsky M.J."/>
        </authorList>
    </citation>
    <scope>NUCLEOTIDE SEQUENCE [LARGE SCALE GENOMIC DNA]</scope>
    <source>
        <strain evidence="8 9">WF1</strain>
    </source>
</reference>
<organism evidence="8 9">
    <name type="scientific">Methyloprofundus sedimenti</name>
    <dbReference type="NCBI Taxonomy" id="1420851"/>
    <lineage>
        <taxon>Bacteria</taxon>
        <taxon>Pseudomonadati</taxon>
        <taxon>Pseudomonadota</taxon>
        <taxon>Gammaproteobacteria</taxon>
        <taxon>Methylococcales</taxon>
        <taxon>Methylococcaceae</taxon>
        <taxon>Methyloprofundus</taxon>
    </lineage>
</organism>
<evidence type="ECO:0000256" key="1">
    <source>
        <dbReference type="ARBA" id="ARBA00004651"/>
    </source>
</evidence>
<feature type="domain" description="EamA" evidence="7">
    <location>
        <begin position="3"/>
        <end position="134"/>
    </location>
</feature>
<evidence type="ECO:0000256" key="2">
    <source>
        <dbReference type="ARBA" id="ARBA00022475"/>
    </source>
</evidence>
<dbReference type="InterPro" id="IPR000620">
    <property type="entry name" value="EamA_dom"/>
</dbReference>
<dbReference type="Proteomes" id="UP000191980">
    <property type="component" value="Unassembled WGS sequence"/>
</dbReference>
<comment type="subcellular location">
    <subcellularLocation>
        <location evidence="1">Cell membrane</location>
        <topology evidence="1">Multi-pass membrane protein</topology>
    </subcellularLocation>
</comment>
<keyword evidence="4 6" id="KW-1133">Transmembrane helix</keyword>
<comment type="caution">
    <text evidence="8">The sequence shown here is derived from an EMBL/GenBank/DDBJ whole genome shotgun (WGS) entry which is preliminary data.</text>
</comment>
<proteinExistence type="predicted"/>
<protein>
    <submittedName>
        <fullName evidence="8">Multidrug DMT transporter</fullName>
    </submittedName>
</protein>
<evidence type="ECO:0000313" key="8">
    <source>
        <dbReference type="EMBL" id="OQK17534.1"/>
    </source>
</evidence>
<dbReference type="SUPFAM" id="SSF103481">
    <property type="entry name" value="Multidrug resistance efflux transporter EmrE"/>
    <property type="match status" value="2"/>
</dbReference>
<dbReference type="OrthoDB" id="9776210at2"/>
<dbReference type="RefSeq" id="WP_080522144.1">
    <property type="nucleotide sequence ID" value="NZ_LPUF01000001.1"/>
</dbReference>
<feature type="domain" description="EamA" evidence="7">
    <location>
        <begin position="147"/>
        <end position="280"/>
    </location>
</feature>
<evidence type="ECO:0000256" key="5">
    <source>
        <dbReference type="ARBA" id="ARBA00023136"/>
    </source>
</evidence>
<evidence type="ECO:0000256" key="3">
    <source>
        <dbReference type="ARBA" id="ARBA00022692"/>
    </source>
</evidence>
<feature type="transmembrane region" description="Helical" evidence="6">
    <location>
        <begin position="240"/>
        <end position="258"/>
    </location>
</feature>
<dbReference type="InterPro" id="IPR037185">
    <property type="entry name" value="EmrE-like"/>
</dbReference>
<keyword evidence="2" id="KW-1003">Cell membrane</keyword>
<dbReference type="EMBL" id="LPUF01000001">
    <property type="protein sequence ID" value="OQK17534.1"/>
    <property type="molecule type" value="Genomic_DNA"/>
</dbReference>
<evidence type="ECO:0000313" key="9">
    <source>
        <dbReference type="Proteomes" id="UP000191980"/>
    </source>
</evidence>
<feature type="transmembrane region" description="Helical" evidence="6">
    <location>
        <begin position="173"/>
        <end position="197"/>
    </location>
</feature>
<dbReference type="GO" id="GO:0005886">
    <property type="term" value="C:plasma membrane"/>
    <property type="evidence" value="ECO:0007669"/>
    <property type="project" value="UniProtKB-SubCell"/>
</dbReference>
<feature type="transmembrane region" description="Helical" evidence="6">
    <location>
        <begin position="264"/>
        <end position="284"/>
    </location>
</feature>
<dbReference type="AlphaFoldDB" id="A0A1V8M7I3"/>
<feature type="transmembrane region" description="Helical" evidence="6">
    <location>
        <begin position="90"/>
        <end position="109"/>
    </location>
</feature>
<dbReference type="Pfam" id="PF00892">
    <property type="entry name" value="EamA"/>
    <property type="match status" value="2"/>
</dbReference>
<dbReference type="InterPro" id="IPR050638">
    <property type="entry name" value="AA-Vitamin_Transporters"/>
</dbReference>
<keyword evidence="9" id="KW-1185">Reference proteome</keyword>
<keyword evidence="3 6" id="KW-0812">Transmembrane</keyword>
<feature type="transmembrane region" description="Helical" evidence="6">
    <location>
        <begin position="145"/>
        <end position="166"/>
    </location>
</feature>
<feature type="transmembrane region" description="Helical" evidence="6">
    <location>
        <begin position="64"/>
        <end position="84"/>
    </location>
</feature>
<dbReference type="PANTHER" id="PTHR32322:SF18">
    <property type="entry name" value="S-ADENOSYLMETHIONINE_S-ADENOSYLHOMOCYSTEINE TRANSPORTER"/>
    <property type="match status" value="1"/>
</dbReference>
<name>A0A1V8M7I3_9GAMM</name>
<dbReference type="PANTHER" id="PTHR32322">
    <property type="entry name" value="INNER MEMBRANE TRANSPORTER"/>
    <property type="match status" value="1"/>
</dbReference>
<sequence length="292" mass="32346">MRIVLSFIFIVLLWSTTPLAIKWSAEGSSFIFSVTARMCIGLICTLFMLLAMRQRLLWHGKAKQTYFAVAVQIYGAMMAVYWSAQFIPSGWISVIFGLTPFITAVLSALWLKERSLSWDKLLAYTLGITGLTVMFHSALHISYNTAIGVFGVLFATFLQAFSAVWVKLIHAKLPAITQVTGGLLFAVPFYLVTWWLIDGTLPNTLPISSTLSILYLGLIATPIGFALYYYILTHLPATRVALITLISPVLALLLGHYLNKEALTLEIAIGSGLILCALIMQSFVGQIRHFKT</sequence>
<keyword evidence="5 6" id="KW-0472">Membrane</keyword>
<feature type="transmembrane region" description="Helical" evidence="6">
    <location>
        <begin position="121"/>
        <end position="139"/>
    </location>
</feature>
<dbReference type="STRING" id="1420851.AU255_06575"/>
<evidence type="ECO:0000259" key="7">
    <source>
        <dbReference type="Pfam" id="PF00892"/>
    </source>
</evidence>
<feature type="transmembrane region" description="Helical" evidence="6">
    <location>
        <begin position="30"/>
        <end position="52"/>
    </location>
</feature>
<accession>A0A1V8M7I3</accession>